<name>A0A1S2N479_9BURK</name>
<dbReference type="AlphaFoldDB" id="A0A1S2N479"/>
<evidence type="ECO:0000313" key="2">
    <source>
        <dbReference type="EMBL" id="OIJ39896.1"/>
    </source>
</evidence>
<sequence>MTEDQSLTARRGNAPVAPPSEVHDPQRNPAPSTPPDNLCRAGSYAGLVTAVRKALERNADFGS</sequence>
<comment type="caution">
    <text evidence="2">The sequence shown here is derived from an EMBL/GenBank/DDBJ whole genome shotgun (WGS) entry which is preliminary data.</text>
</comment>
<organism evidence="2 3">
    <name type="scientific">Massilia timonae</name>
    <dbReference type="NCBI Taxonomy" id="47229"/>
    <lineage>
        <taxon>Bacteria</taxon>
        <taxon>Pseudomonadati</taxon>
        <taxon>Pseudomonadota</taxon>
        <taxon>Betaproteobacteria</taxon>
        <taxon>Burkholderiales</taxon>
        <taxon>Oxalobacteraceae</taxon>
        <taxon>Telluria group</taxon>
        <taxon>Massilia</taxon>
    </lineage>
</organism>
<gene>
    <name evidence="2" type="ORF">LO55_1655</name>
</gene>
<accession>A0A1S2N479</accession>
<dbReference type="Proteomes" id="UP000180246">
    <property type="component" value="Unassembled WGS sequence"/>
</dbReference>
<evidence type="ECO:0000313" key="3">
    <source>
        <dbReference type="Proteomes" id="UP000180246"/>
    </source>
</evidence>
<dbReference type="EMBL" id="JRYB01000001">
    <property type="protein sequence ID" value="OIJ39896.1"/>
    <property type="molecule type" value="Genomic_DNA"/>
</dbReference>
<feature type="region of interest" description="Disordered" evidence="1">
    <location>
        <begin position="1"/>
        <end position="39"/>
    </location>
</feature>
<evidence type="ECO:0000256" key="1">
    <source>
        <dbReference type="SAM" id="MobiDB-lite"/>
    </source>
</evidence>
<protein>
    <submittedName>
        <fullName evidence="2">Uncharacterized protein</fullName>
    </submittedName>
</protein>
<proteinExistence type="predicted"/>
<reference evidence="2 3" key="1">
    <citation type="submission" date="2014-10" db="EMBL/GenBank/DDBJ databases">
        <authorList>
            <person name="Seo M.-J."/>
            <person name="Seok Y.J."/>
            <person name="Cha I.-T."/>
        </authorList>
    </citation>
    <scope>NUCLEOTIDE SEQUENCE [LARGE SCALE GENOMIC DNA]</scope>
    <source>
        <strain evidence="2 3">NEU</strain>
    </source>
</reference>
<dbReference type="RefSeq" id="WP_005664542.1">
    <property type="nucleotide sequence ID" value="NZ_DALZDZ010000020.1"/>
</dbReference>